<evidence type="ECO:0000313" key="2">
    <source>
        <dbReference type="Proteomes" id="UP000008634"/>
    </source>
</evidence>
<dbReference type="eggNOG" id="COG5492">
    <property type="taxonomic scope" value="Bacteria"/>
</dbReference>
<keyword evidence="2" id="KW-1185">Reference proteome</keyword>
<protein>
    <submittedName>
        <fullName evidence="1">Thrombospondin type 3 repeat-containing protein</fullName>
    </submittedName>
</protein>
<accession>E6X850</accession>
<dbReference type="OrthoDB" id="279982at2"/>
<dbReference type="EMBL" id="CP002453">
    <property type="protein sequence ID" value="ADV49676.1"/>
    <property type="molecule type" value="Genomic_DNA"/>
</dbReference>
<dbReference type="Gene3D" id="2.60.40.2700">
    <property type="match status" value="1"/>
</dbReference>
<dbReference type="eggNOG" id="COG1361">
    <property type="taxonomic scope" value="Bacteria"/>
</dbReference>
<dbReference type="InterPro" id="IPR013783">
    <property type="entry name" value="Ig-like_fold"/>
</dbReference>
<dbReference type="GO" id="GO:0005509">
    <property type="term" value="F:calcium ion binding"/>
    <property type="evidence" value="ECO:0007669"/>
    <property type="project" value="InterPro"/>
</dbReference>
<name>E6X850_CELAD</name>
<dbReference type="InterPro" id="IPR028974">
    <property type="entry name" value="TSP_type-3_rpt"/>
</dbReference>
<dbReference type="eggNOG" id="COG2911">
    <property type="taxonomic scope" value="Bacteria"/>
</dbReference>
<dbReference type="HOGENOM" id="CLU_306050_0_0_10"/>
<dbReference type="Gene3D" id="4.10.1080.10">
    <property type="entry name" value="TSP type-3 repeat"/>
    <property type="match status" value="1"/>
</dbReference>
<dbReference type="AlphaFoldDB" id="E6X850"/>
<gene>
    <name evidence="1" type="ordered locus">Celal_2385</name>
</gene>
<evidence type="ECO:0000313" key="1">
    <source>
        <dbReference type="EMBL" id="ADV49676.1"/>
    </source>
</evidence>
<dbReference type="Proteomes" id="UP000008634">
    <property type="component" value="Chromosome"/>
</dbReference>
<reference evidence="1 2" key="1">
    <citation type="journal article" date="2010" name="Stand. Genomic Sci.">
        <title>Complete genome sequence of Cellulophaga algicola type strain (IC166).</title>
        <authorList>
            <person name="Abt B."/>
            <person name="Lu M."/>
            <person name="Misra M."/>
            <person name="Han C."/>
            <person name="Nolan M."/>
            <person name="Lucas S."/>
            <person name="Hammon N."/>
            <person name="Deshpande S."/>
            <person name="Cheng J.F."/>
            <person name="Tapia R."/>
            <person name="Goodwin L."/>
            <person name="Pitluck S."/>
            <person name="Liolios K."/>
            <person name="Pagani I."/>
            <person name="Ivanova N."/>
            <person name="Mavromatis K."/>
            <person name="Ovchinikova G."/>
            <person name="Pati A."/>
            <person name="Chen A."/>
            <person name="Palaniappan K."/>
            <person name="Land M."/>
            <person name="Hauser L."/>
            <person name="Chang Y.J."/>
            <person name="Jeffries C.D."/>
            <person name="Detter J.C."/>
            <person name="Brambilla E."/>
            <person name="Rohde M."/>
            <person name="Tindall B.J."/>
            <person name="Goker M."/>
            <person name="Woyke T."/>
            <person name="Bristow J."/>
            <person name="Eisen J.A."/>
            <person name="Markowitz V."/>
            <person name="Hugenholtz P."/>
            <person name="Kyrpides N.C."/>
            <person name="Klenk H.P."/>
            <person name="Lapidus A."/>
        </authorList>
    </citation>
    <scope>NUCLEOTIDE SEQUENCE [LARGE SCALE GENOMIC DNA]</scope>
    <source>
        <strain evidence="2">DSM 14237 / IC166 / ACAM 630</strain>
    </source>
</reference>
<organism evidence="1 2">
    <name type="scientific">Cellulophaga algicola (strain DSM 14237 / IC166 / ACAM 630)</name>
    <dbReference type="NCBI Taxonomy" id="688270"/>
    <lineage>
        <taxon>Bacteria</taxon>
        <taxon>Pseudomonadati</taxon>
        <taxon>Bacteroidota</taxon>
        <taxon>Flavobacteriia</taxon>
        <taxon>Flavobacteriales</taxon>
        <taxon>Flavobacteriaceae</taxon>
        <taxon>Cellulophaga</taxon>
    </lineage>
</organism>
<proteinExistence type="predicted"/>
<sequence length="968" mass="103649">MNIKTFPLYIKLGIGILFLLVFFNSKAETTFTKSVGSYEPCTDPTGVDTDGDGINDVCDLDNDNDGILDEDECFRSSSLVGNGDFTSWIFYTDANNPGWTGSGNQWNKDADRAWFPQWNGTGTASFYQTINVSSGSENSITFDVGANTSYNNQVVLNVLIDGATVLSETSNQIAVTNGGQSQNGNATLNMVSRTIVFTPTSSTIVLRFNGVSTSGNHDMMYIDNVILTTGCSDFDNDGVLNIHDLDSDNDGIYDTVEAGHNQTHSNGVLIGDVGTDGIPNSVQSSPNNGTVNYTVLNSENEGNKDFIDLDSDGDGCNDVIESGFTQNSTKSGELQGSGYNATTGKVTGNLDGYTTPIDNNSNNIYDYREAGTIPIITTQPQDKFVSEGSNVIYMVATSASDNTYEWQISTNDGVTFSSISGANGASYSINGVSNSQDKNLYRVLVSDSSFKCTPAISSAAILRIVLDSDNDGVVDTDDRDDDNDGILDAIEATNCGPGAATVNVVIFSEDFGIASGSRISTPYTNYIFENGSNDLQDGYYTIFEDISSTASWAPSLWQSRGDHTSGSDRMAIFNANNTAGREFYRRTLVQVEPDVPLDISFWVMNLDVDQDNNDGRIEPDITALIQQNGATVFSFESGSIPREANGSADAWKNFIGSFTPTSTTALELVLINNAPGGLGNDLALDDIQIVQSFCDSDNNGIPNTLEADSDGDGCTDSDEAYANRDADLDNNGKYGSGAPIVNSDGTVVAASYQTPHDGNLNGIYDYAEAYTVVAITQQPLNQYTIIGDDAIFSVTATGGTSGNLDYQWQQSLDDGATFTNISGATSSSYTVSNVSTADHKKQFRVLVYDSAYICTDEYSNEVILFVDEDTDADGILNILDFDDDNDGILDVDEGCGNLIINSSFEQQDFTDPATFPDGFTDGSGTFIGATYNTNELAGWNYTTNLDGWVGGGSPSWTPDVYAPAYHGN</sequence>
<dbReference type="STRING" id="688270.Celal_2385"/>
<dbReference type="SUPFAM" id="SSF103647">
    <property type="entry name" value="TSP type-3 repeat"/>
    <property type="match status" value="2"/>
</dbReference>
<dbReference type="KEGG" id="cao:Celal_2385"/>
<dbReference type="Gene3D" id="2.60.40.10">
    <property type="entry name" value="Immunoglobulins"/>
    <property type="match status" value="1"/>
</dbReference>
<dbReference type="RefSeq" id="WP_013551150.1">
    <property type="nucleotide sequence ID" value="NC_014934.1"/>
</dbReference>